<reference evidence="2" key="1">
    <citation type="journal article" date="2003" name="Nat. Biotechnol.">
        <title>The genome sequence of the entomopathogenic bacterium Photorhabdus luminescens.</title>
        <authorList>
            <person name="Duchaud E."/>
            <person name="Rusniok C."/>
            <person name="Frangeul L."/>
            <person name="Buchrieser C."/>
            <person name="Givaudan A."/>
            <person name="Taourit S."/>
            <person name="Bocs S."/>
            <person name="Boursaux-Eude C."/>
            <person name="Chandler M."/>
            <person name="Charles J.-F."/>
            <person name="Dassa E."/>
            <person name="Derose R."/>
            <person name="Derzelle S."/>
            <person name="Freyssinet G."/>
            <person name="Gaudriault S."/>
            <person name="Medigue C."/>
            <person name="Lanois A."/>
            <person name="Powell K."/>
            <person name="Siguier P."/>
            <person name="Vincent R."/>
            <person name="Wingate V."/>
            <person name="Zouine M."/>
            <person name="Glaser P."/>
            <person name="Boemare N."/>
            <person name="Danchin A."/>
            <person name="Kunst F."/>
        </authorList>
    </citation>
    <scope>NUCLEOTIDE SEQUENCE [LARGE SCALE GENOMIC DNA]</scope>
    <source>
        <strain evidence="2">DSM 15139 / CIP 105565 / TT01</strain>
    </source>
</reference>
<keyword evidence="2" id="KW-1185">Reference proteome</keyword>
<evidence type="ECO:0000313" key="1">
    <source>
        <dbReference type="EMBL" id="CAE15289.1"/>
    </source>
</evidence>
<protein>
    <submittedName>
        <fullName evidence="1">Photorhabdus luminescens subsp. laumondii TTO1 complete genome segment 10/17</fullName>
    </submittedName>
</protein>
<gene>
    <name evidence="1" type="ordered locus">plu2915</name>
</gene>
<name>Q7N308_PHOLL</name>
<accession>Q7N308</accession>
<organism evidence="1 2">
    <name type="scientific">Photorhabdus laumondii subsp. laumondii (strain DSM 15139 / CIP 105565 / TT01)</name>
    <name type="common">Photorhabdus luminescens subsp. laumondii</name>
    <dbReference type="NCBI Taxonomy" id="243265"/>
    <lineage>
        <taxon>Bacteria</taxon>
        <taxon>Pseudomonadati</taxon>
        <taxon>Pseudomonadota</taxon>
        <taxon>Gammaproteobacteria</taxon>
        <taxon>Enterobacterales</taxon>
        <taxon>Morganellaceae</taxon>
        <taxon>Photorhabdus</taxon>
    </lineage>
</organism>
<dbReference type="EMBL" id="BX571868">
    <property type="protein sequence ID" value="CAE15289.1"/>
    <property type="molecule type" value="Genomic_DNA"/>
</dbReference>
<proteinExistence type="predicted"/>
<dbReference type="HOGENOM" id="CLU_3120992_0_0_6"/>
<sequence>MLEYFGNMKMTVRIVHQLSDASIVMHKQPSLLMMISVDSMKWQSKPGIRE</sequence>
<evidence type="ECO:0000313" key="2">
    <source>
        <dbReference type="Proteomes" id="UP000002514"/>
    </source>
</evidence>
<dbReference type="AlphaFoldDB" id="Q7N308"/>
<dbReference type="KEGG" id="plu:plu2915"/>
<dbReference type="Proteomes" id="UP000002514">
    <property type="component" value="Chromosome"/>
</dbReference>
<dbReference type="STRING" id="243265.plu2915"/>